<dbReference type="Proteomes" id="UP000698924">
    <property type="component" value="Unassembled WGS sequence"/>
</dbReference>
<protein>
    <recommendedName>
        <fullName evidence="3">Replication initiation factor</fullName>
    </recommendedName>
</protein>
<gene>
    <name evidence="1" type="ORF">H6D15_14540</name>
</gene>
<evidence type="ECO:0008006" key="3">
    <source>
        <dbReference type="Google" id="ProtNLM"/>
    </source>
</evidence>
<dbReference type="EMBL" id="JACJMO010000041">
    <property type="protein sequence ID" value="MBM6858796.1"/>
    <property type="molecule type" value="Genomic_DNA"/>
</dbReference>
<dbReference type="AlphaFoldDB" id="A0AA41DAQ9"/>
<organism evidence="1 2">
    <name type="scientific">Caecibacteroides pullorum</name>
    <dbReference type="NCBI Taxonomy" id="2725562"/>
    <lineage>
        <taxon>Bacteria</taxon>
        <taxon>Pseudomonadati</taxon>
        <taxon>Bacteroidota</taxon>
        <taxon>Bacteroidia</taxon>
        <taxon>Bacteroidales</taxon>
        <taxon>Bacteroidaceae</taxon>
        <taxon>Caecibacteroides</taxon>
    </lineage>
</organism>
<proteinExistence type="predicted"/>
<comment type="caution">
    <text evidence="1">The sequence shown here is derived from an EMBL/GenBank/DDBJ whole genome shotgun (WGS) entry which is preliminary data.</text>
</comment>
<name>A0AA41DAQ9_9BACT</name>
<sequence>MENFCISVDWLQTFCLGEPLENGTYEHEGAVFTVTRENYETPQFTRVLTVQYQRIHFATIQQQPRTSVINRRATLVKLENRFLYSQGYIDLLYKLQAALNLIYKGITRLDLAYDCNHLRDGRNVERFIKQFITAEAGTVGHIVRKGSARFSLHGTRKQTSAAKFNSIRFGSPRNKIQAYCYDKTLELAEVKDKPWIRKMWEENGLRYFVDRDRLSGMSKEEYARRLENEGFSDYVGARVWRFEISISSQGQDILNMSTGELFRLSPKYLEHYENIRKLFYIYAEKVFNFRINTGQKNIRNYPRLQIFEETPAITSKPFYVNRDADTGRMEKICYNKLRRLSEEYTDLAEYRRQALLGAMEFLQELSGKKSATVRLERYIHYLDELKGHKFIAEDDLLYFAAMDRLAEKKRDFDADELYYLFKYYKPIDPDDFQPDTPPDYIW</sequence>
<accession>A0AA41DAQ9</accession>
<reference evidence="1 2" key="1">
    <citation type="journal article" date="2021" name="Sci. Rep.">
        <title>The distribution of antibiotic resistance genes in chicken gut microbiota commensals.</title>
        <authorList>
            <person name="Juricova H."/>
            <person name="Matiasovicova J."/>
            <person name="Kubasova T."/>
            <person name="Cejkova D."/>
            <person name="Rychlik I."/>
        </authorList>
    </citation>
    <scope>NUCLEOTIDE SEQUENCE [LARGE SCALE GENOMIC DNA]</scope>
    <source>
        <strain evidence="1 2">An421</strain>
    </source>
</reference>
<keyword evidence="2" id="KW-1185">Reference proteome</keyword>
<evidence type="ECO:0000313" key="2">
    <source>
        <dbReference type="Proteomes" id="UP000698924"/>
    </source>
</evidence>
<dbReference type="RefSeq" id="WP_204973330.1">
    <property type="nucleotide sequence ID" value="NZ_JAAZTS010000040.1"/>
</dbReference>
<evidence type="ECO:0000313" key="1">
    <source>
        <dbReference type="EMBL" id="MBM6858796.1"/>
    </source>
</evidence>